<sequence>MISSLAVFRRQAKHNCNMHMFGNLWSGQYREKYAGG</sequence>
<evidence type="ECO:0000313" key="1">
    <source>
        <dbReference type="EMBL" id="JAD18114.1"/>
    </source>
</evidence>
<protein>
    <submittedName>
        <fullName evidence="1">Uncharacterized protein</fullName>
    </submittedName>
</protein>
<accession>A0A0A9TZJ3</accession>
<name>A0A0A9TZJ3_ARUDO</name>
<proteinExistence type="predicted"/>
<reference evidence="1" key="2">
    <citation type="journal article" date="2015" name="Data Brief">
        <title>Shoot transcriptome of the giant reed, Arundo donax.</title>
        <authorList>
            <person name="Barrero R.A."/>
            <person name="Guerrero F.D."/>
            <person name="Moolhuijzen P."/>
            <person name="Goolsby J.A."/>
            <person name="Tidwell J."/>
            <person name="Bellgard S.E."/>
            <person name="Bellgard M.I."/>
        </authorList>
    </citation>
    <scope>NUCLEOTIDE SEQUENCE</scope>
    <source>
        <tissue evidence="1">Shoot tissue taken approximately 20 cm above the soil surface</tissue>
    </source>
</reference>
<reference evidence="1" key="1">
    <citation type="submission" date="2014-09" db="EMBL/GenBank/DDBJ databases">
        <authorList>
            <person name="Magalhaes I.L.F."/>
            <person name="Oliveira U."/>
            <person name="Santos F.R."/>
            <person name="Vidigal T.H.D.A."/>
            <person name="Brescovit A.D."/>
            <person name="Santos A.J."/>
        </authorList>
    </citation>
    <scope>NUCLEOTIDE SEQUENCE</scope>
    <source>
        <tissue evidence="1">Shoot tissue taken approximately 20 cm above the soil surface</tissue>
    </source>
</reference>
<dbReference type="AlphaFoldDB" id="A0A0A9TZJ3"/>
<organism evidence="1">
    <name type="scientific">Arundo donax</name>
    <name type="common">Giant reed</name>
    <name type="synonym">Donax arundinaceus</name>
    <dbReference type="NCBI Taxonomy" id="35708"/>
    <lineage>
        <taxon>Eukaryota</taxon>
        <taxon>Viridiplantae</taxon>
        <taxon>Streptophyta</taxon>
        <taxon>Embryophyta</taxon>
        <taxon>Tracheophyta</taxon>
        <taxon>Spermatophyta</taxon>
        <taxon>Magnoliopsida</taxon>
        <taxon>Liliopsida</taxon>
        <taxon>Poales</taxon>
        <taxon>Poaceae</taxon>
        <taxon>PACMAD clade</taxon>
        <taxon>Arundinoideae</taxon>
        <taxon>Arundineae</taxon>
        <taxon>Arundo</taxon>
    </lineage>
</organism>
<dbReference type="EMBL" id="GBRH01279781">
    <property type="protein sequence ID" value="JAD18114.1"/>
    <property type="molecule type" value="Transcribed_RNA"/>
</dbReference>